<reference evidence="2" key="3">
    <citation type="submission" date="2025-08" db="UniProtKB">
        <authorList>
            <consortium name="Ensembl"/>
        </authorList>
    </citation>
    <scope>IDENTIFICATION</scope>
</reference>
<name>A0A3P8Y090_ESOLU</name>
<feature type="compositionally biased region" description="Polar residues" evidence="1">
    <location>
        <begin position="92"/>
        <end position="103"/>
    </location>
</feature>
<feature type="compositionally biased region" description="Acidic residues" evidence="1">
    <location>
        <begin position="106"/>
        <end position="119"/>
    </location>
</feature>
<reference evidence="2" key="2">
    <citation type="submission" date="2020-02" db="EMBL/GenBank/DDBJ databases">
        <title>Esox lucius (northern pike) genome, fEsoLuc1, primary haplotype.</title>
        <authorList>
            <person name="Myers G."/>
            <person name="Karagic N."/>
            <person name="Meyer A."/>
            <person name="Pippel M."/>
            <person name="Reichard M."/>
            <person name="Winkler S."/>
            <person name="Tracey A."/>
            <person name="Sims Y."/>
            <person name="Howe K."/>
            <person name="Rhie A."/>
            <person name="Formenti G."/>
            <person name="Durbin R."/>
            <person name="Fedrigo O."/>
            <person name="Jarvis E.D."/>
        </authorList>
    </citation>
    <scope>NUCLEOTIDE SEQUENCE [LARGE SCALE GENOMIC DNA]</scope>
</reference>
<organism evidence="2 3">
    <name type="scientific">Esox lucius</name>
    <name type="common">Northern pike</name>
    <dbReference type="NCBI Taxonomy" id="8010"/>
    <lineage>
        <taxon>Eukaryota</taxon>
        <taxon>Metazoa</taxon>
        <taxon>Chordata</taxon>
        <taxon>Craniata</taxon>
        <taxon>Vertebrata</taxon>
        <taxon>Euteleostomi</taxon>
        <taxon>Actinopterygii</taxon>
        <taxon>Neopterygii</taxon>
        <taxon>Teleostei</taxon>
        <taxon>Protacanthopterygii</taxon>
        <taxon>Esociformes</taxon>
        <taxon>Esocidae</taxon>
        <taxon>Esox</taxon>
    </lineage>
</organism>
<evidence type="ECO:0000313" key="3">
    <source>
        <dbReference type="Proteomes" id="UP000265140"/>
    </source>
</evidence>
<dbReference type="OMA" id="KCKIANT"/>
<accession>A0A3P8Y090</accession>
<dbReference type="InParanoid" id="A0A3P8Y090"/>
<evidence type="ECO:0000256" key="1">
    <source>
        <dbReference type="SAM" id="MobiDB-lite"/>
    </source>
</evidence>
<reference evidence="2" key="4">
    <citation type="submission" date="2025-09" db="UniProtKB">
        <authorList>
            <consortium name="Ensembl"/>
        </authorList>
    </citation>
    <scope>IDENTIFICATION</scope>
</reference>
<evidence type="ECO:0008006" key="4">
    <source>
        <dbReference type="Google" id="ProtNLM"/>
    </source>
</evidence>
<dbReference type="Proteomes" id="UP000265140">
    <property type="component" value="Chromosome 5"/>
</dbReference>
<sequence>VPSDLKRRMPLVCNLCLKSQLSLPQHLERSCMKDKRKVHRNKVVVQAKKEMLEFLWNGRVLDYNSLKAQIGNCEVLLKVVAILEKTGHIITNKSEASPEQTPAEQREEEESEEEDESTEDSSGPKIMSSMVKVRMVMTEKGFYKKHPLDDRLLSGFAKYLKGPRGVKNYKQEIANVSRYLYFMDNTKPSLQFVNDIERTRTFFVTLVKNGLVQQTVANYMKNLKRFMRYITVSRNLHRDNRDLHTEMTAKQPTPAECLEVLTVAKPSFLKIIDKAMCETPLKKDEQRLVLYYLEALLMLKHLQCSGVVKNMTVSNEASVDEGVSPTDTFFVSSTGKMIHNPSNDVKNFMHYYILSKMHEPISLFMFLFNRFNLPSITTRKARQAFEMSIKSGYTDSYKGLVANYLAQSANPEKLNQLKMAGTAITRMEIIRKIAAPSV</sequence>
<proteinExistence type="predicted"/>
<dbReference type="GeneTree" id="ENSGT01120000272075"/>
<protein>
    <recommendedName>
        <fullName evidence="4">Core-binding (CB) domain-containing protein</fullName>
    </recommendedName>
</protein>
<evidence type="ECO:0000313" key="2">
    <source>
        <dbReference type="Ensembl" id="ENSELUP00000010108.2"/>
    </source>
</evidence>
<keyword evidence="3" id="KW-1185">Reference proteome</keyword>
<reference evidence="3" key="1">
    <citation type="journal article" date="2014" name="PLoS ONE">
        <title>The genome and linkage map of the northern pike (Esox lucius): conserved synteny revealed between the salmonid sister group and the Neoteleostei.</title>
        <authorList>
            <person name="Rondeau E.B."/>
            <person name="Minkley D.R."/>
            <person name="Leong J.S."/>
            <person name="Messmer A.M."/>
            <person name="Jantzen J.R."/>
            <person name="von Schalburg K.R."/>
            <person name="Lemon C."/>
            <person name="Bird N.H."/>
            <person name="Koop B.F."/>
        </authorList>
    </citation>
    <scope>NUCLEOTIDE SEQUENCE</scope>
</reference>
<dbReference type="PANTHER" id="PTHR47306:SF2">
    <property type="entry name" value="CORE-BINDING (CB) DOMAIN-CONTAINING PROTEIN"/>
    <property type="match status" value="1"/>
</dbReference>
<dbReference type="PANTHER" id="PTHR47306">
    <property type="entry name" value="SI:CH211-178J18.4-RELATED"/>
    <property type="match status" value="1"/>
</dbReference>
<dbReference type="AlphaFoldDB" id="A0A3P8Y090"/>
<feature type="region of interest" description="Disordered" evidence="1">
    <location>
        <begin position="92"/>
        <end position="124"/>
    </location>
</feature>
<dbReference type="Ensembl" id="ENSELUT00000002687.3">
    <property type="protein sequence ID" value="ENSELUP00000010108.2"/>
    <property type="gene ID" value="ENSELUG00000010618.3"/>
</dbReference>